<protein>
    <submittedName>
        <fullName evidence="5">DNA-binding LacI/PurR family transcriptional regulator</fullName>
    </submittedName>
    <submittedName>
        <fullName evidence="6">LacI family transcriptional regulator</fullName>
    </submittedName>
</protein>
<proteinExistence type="predicted"/>
<keyword evidence="2 5" id="KW-0238">DNA-binding</keyword>
<dbReference type="SUPFAM" id="SSF47413">
    <property type="entry name" value="lambda repressor-like DNA-binding domains"/>
    <property type="match status" value="1"/>
</dbReference>
<dbReference type="SUPFAM" id="SSF53822">
    <property type="entry name" value="Periplasmic binding protein-like I"/>
    <property type="match status" value="1"/>
</dbReference>
<evidence type="ECO:0000313" key="7">
    <source>
        <dbReference type="Proteomes" id="UP000298763"/>
    </source>
</evidence>
<evidence type="ECO:0000313" key="6">
    <source>
        <dbReference type="EMBL" id="QCP10438.1"/>
    </source>
</evidence>
<dbReference type="InterPro" id="IPR000843">
    <property type="entry name" value="HTH_LacI"/>
</dbReference>
<dbReference type="SMART" id="SM00354">
    <property type="entry name" value="HTH_LACI"/>
    <property type="match status" value="1"/>
</dbReference>
<keyword evidence="3" id="KW-0804">Transcription</keyword>
<keyword evidence="7" id="KW-1185">Reference proteome</keyword>
<dbReference type="CDD" id="cd01392">
    <property type="entry name" value="HTH_LacI"/>
    <property type="match status" value="1"/>
</dbReference>
<dbReference type="GO" id="GO:0003700">
    <property type="term" value="F:DNA-binding transcription factor activity"/>
    <property type="evidence" value="ECO:0007669"/>
    <property type="project" value="TreeGrafter"/>
</dbReference>
<evidence type="ECO:0000256" key="2">
    <source>
        <dbReference type="ARBA" id="ARBA00023125"/>
    </source>
</evidence>
<dbReference type="CDD" id="cd06295">
    <property type="entry name" value="PBP1_CelR"/>
    <property type="match status" value="1"/>
</dbReference>
<dbReference type="Proteomes" id="UP000298763">
    <property type="component" value="Chromosome"/>
</dbReference>
<evidence type="ECO:0000259" key="4">
    <source>
        <dbReference type="PROSITE" id="PS50932"/>
    </source>
</evidence>
<organism evidence="5 8">
    <name type="scientific">Pseudoduganella umbonata</name>
    <dbReference type="NCBI Taxonomy" id="864828"/>
    <lineage>
        <taxon>Bacteria</taxon>
        <taxon>Pseudomonadati</taxon>
        <taxon>Pseudomonadota</taxon>
        <taxon>Betaproteobacteria</taxon>
        <taxon>Burkholderiales</taxon>
        <taxon>Oxalobacteraceae</taxon>
        <taxon>Telluria group</taxon>
        <taxon>Pseudoduganella</taxon>
    </lineage>
</organism>
<dbReference type="InterPro" id="IPR028082">
    <property type="entry name" value="Peripla_BP_I"/>
</dbReference>
<evidence type="ECO:0000256" key="1">
    <source>
        <dbReference type="ARBA" id="ARBA00023015"/>
    </source>
</evidence>
<dbReference type="PANTHER" id="PTHR30146:SF120">
    <property type="entry name" value="ALANINE RACEMASE"/>
    <property type="match status" value="1"/>
</dbReference>
<dbReference type="Proteomes" id="UP000584325">
    <property type="component" value="Unassembled WGS sequence"/>
</dbReference>
<gene>
    <name evidence="6" type="ORF">FCL38_08355</name>
    <name evidence="5" type="ORF">FHS02_002068</name>
</gene>
<dbReference type="GO" id="GO:0000976">
    <property type="term" value="F:transcription cis-regulatory region binding"/>
    <property type="evidence" value="ECO:0007669"/>
    <property type="project" value="TreeGrafter"/>
</dbReference>
<dbReference type="PROSITE" id="PS50932">
    <property type="entry name" value="HTH_LACI_2"/>
    <property type="match status" value="1"/>
</dbReference>
<dbReference type="RefSeq" id="WP_137313322.1">
    <property type="nucleotide sequence ID" value="NZ_CP040017.1"/>
</dbReference>
<dbReference type="PANTHER" id="PTHR30146">
    <property type="entry name" value="LACI-RELATED TRANSCRIPTIONAL REPRESSOR"/>
    <property type="match status" value="1"/>
</dbReference>
<keyword evidence="1" id="KW-0805">Transcription regulation</keyword>
<dbReference type="Pfam" id="PF13377">
    <property type="entry name" value="Peripla_BP_3"/>
    <property type="match status" value="1"/>
</dbReference>
<dbReference type="Pfam" id="PF00356">
    <property type="entry name" value="LacI"/>
    <property type="match status" value="1"/>
</dbReference>
<dbReference type="Gene3D" id="3.40.50.2300">
    <property type="match status" value="2"/>
</dbReference>
<evidence type="ECO:0000313" key="5">
    <source>
        <dbReference type="EMBL" id="MBB3221261.1"/>
    </source>
</evidence>
<dbReference type="InterPro" id="IPR010982">
    <property type="entry name" value="Lambda_DNA-bd_dom_sf"/>
</dbReference>
<name>A0A4P8HPL0_9BURK</name>
<dbReference type="AlphaFoldDB" id="A0A4P8HPL0"/>
<dbReference type="EMBL" id="CP040017">
    <property type="protein sequence ID" value="QCP10438.1"/>
    <property type="molecule type" value="Genomic_DNA"/>
</dbReference>
<accession>A0A4P8HPL0</accession>
<evidence type="ECO:0000313" key="8">
    <source>
        <dbReference type="Proteomes" id="UP000584325"/>
    </source>
</evidence>
<sequence length="330" mass="35257">MADIARMAGVNVSTVSRALSGSALTNEETRTRIMEIAAALKYTVNAAGQSLRSGQSRTIGVVIPIDPASQGHVSDPFFLSLLGGIADALTEHGYDMLVSRIHVDELEAASQLSATGRTDGVILIGQWHHHDQLNQIAARGIPLVIWGARLPYQKYATVGTDNTLGGELATGHLLDQGARRIVFLGDIELPEYRQRHQGYLNAHAKRGLLVDPSLTRAIAFVPALVRQEVEAMLASKAQFDGVFAASDVAAMTAISALLRAGVRVPDDVLVAGYDDIGPAAYTHPSLSTIRQPMHEAGQSLVAVLLRQIKGEPAASVVLPTELVVRDSTRR</sequence>
<dbReference type="Gene3D" id="1.10.260.40">
    <property type="entry name" value="lambda repressor-like DNA-binding domains"/>
    <property type="match status" value="1"/>
</dbReference>
<reference evidence="5 8" key="2">
    <citation type="submission" date="2020-08" db="EMBL/GenBank/DDBJ databases">
        <title>Genomic Encyclopedia of Type Strains, Phase III (KMG-III): the genomes of soil and plant-associated and newly described type strains.</title>
        <authorList>
            <person name="Whitman W."/>
        </authorList>
    </citation>
    <scope>NUCLEOTIDE SEQUENCE [LARGE SCALE GENOMIC DNA]</scope>
    <source>
        <strain evidence="5 8">CECT 7753</strain>
    </source>
</reference>
<dbReference type="InterPro" id="IPR046335">
    <property type="entry name" value="LacI/GalR-like_sensor"/>
</dbReference>
<dbReference type="OrthoDB" id="9805642at2"/>
<reference evidence="6 7" key="1">
    <citation type="submission" date="2019-05" db="EMBL/GenBank/DDBJ databases">
        <title>Draft Genome Sequences of Six Type Strains of the Genus Massilia.</title>
        <authorList>
            <person name="Miess H."/>
            <person name="Frediansyhah A."/>
            <person name="Gross H."/>
        </authorList>
    </citation>
    <scope>NUCLEOTIDE SEQUENCE [LARGE SCALE GENOMIC DNA]</scope>
    <source>
        <strain evidence="6 7">DSMZ 26121</strain>
    </source>
</reference>
<dbReference type="EMBL" id="JACHXS010000003">
    <property type="protein sequence ID" value="MBB3221261.1"/>
    <property type="molecule type" value="Genomic_DNA"/>
</dbReference>
<evidence type="ECO:0000256" key="3">
    <source>
        <dbReference type="ARBA" id="ARBA00023163"/>
    </source>
</evidence>
<feature type="domain" description="HTH lacI-type" evidence="4">
    <location>
        <begin position="1"/>
        <end position="53"/>
    </location>
</feature>